<evidence type="ECO:0000256" key="1">
    <source>
        <dbReference type="ARBA" id="ARBA00004613"/>
    </source>
</evidence>
<feature type="region of interest" description="Disordered" evidence="8">
    <location>
        <begin position="867"/>
        <end position="906"/>
    </location>
</feature>
<dbReference type="Gene3D" id="2.60.40.10">
    <property type="entry name" value="Immunoglobulins"/>
    <property type="match status" value="12"/>
</dbReference>
<dbReference type="Gene3D" id="3.80.10.10">
    <property type="entry name" value="Ribonuclease Inhibitor"/>
    <property type="match status" value="2"/>
</dbReference>
<dbReference type="InterPro" id="IPR050467">
    <property type="entry name" value="LRFN"/>
</dbReference>
<feature type="compositionally biased region" description="Basic residues" evidence="8">
    <location>
        <begin position="1410"/>
        <end position="1425"/>
    </location>
</feature>
<keyword evidence="4" id="KW-0732">Signal</keyword>
<evidence type="ECO:0000259" key="9">
    <source>
        <dbReference type="PROSITE" id="PS50835"/>
    </source>
</evidence>
<feature type="compositionally biased region" description="Basic and acidic residues" evidence="8">
    <location>
        <begin position="945"/>
        <end position="956"/>
    </location>
</feature>
<dbReference type="SUPFAM" id="SSF52058">
    <property type="entry name" value="L domain-like"/>
    <property type="match status" value="1"/>
</dbReference>
<dbReference type="SMART" id="SM00409">
    <property type="entry name" value="IG"/>
    <property type="match status" value="12"/>
</dbReference>
<feature type="domain" description="Ig-like" evidence="9">
    <location>
        <begin position="2535"/>
        <end position="2621"/>
    </location>
</feature>
<dbReference type="FunFam" id="2.60.40.10:FF:001017">
    <property type="entry name" value="Matrix remodeling associated 5"/>
    <property type="match status" value="1"/>
</dbReference>
<feature type="domain" description="Ig-like" evidence="9">
    <location>
        <begin position="2732"/>
        <end position="2820"/>
    </location>
</feature>
<evidence type="ECO:0000256" key="2">
    <source>
        <dbReference type="ARBA" id="ARBA00022525"/>
    </source>
</evidence>
<dbReference type="FunFam" id="3.80.10.10:FF:000103">
    <property type="entry name" value="Immunoglobulin superfamily member 10"/>
    <property type="match status" value="1"/>
</dbReference>
<feature type="compositionally biased region" description="Basic residues" evidence="8">
    <location>
        <begin position="933"/>
        <end position="944"/>
    </location>
</feature>
<evidence type="ECO:0000256" key="4">
    <source>
        <dbReference type="ARBA" id="ARBA00022729"/>
    </source>
</evidence>
<dbReference type="GO" id="GO:0005576">
    <property type="term" value="C:extracellular region"/>
    <property type="evidence" value="ECO:0007669"/>
    <property type="project" value="UniProtKB-SubCell"/>
</dbReference>
<dbReference type="InterPro" id="IPR000483">
    <property type="entry name" value="Cys-rich_flank_reg_C"/>
</dbReference>
<evidence type="ECO:0000256" key="5">
    <source>
        <dbReference type="ARBA" id="ARBA00022737"/>
    </source>
</evidence>
<feature type="region of interest" description="Disordered" evidence="8">
    <location>
        <begin position="1558"/>
        <end position="1692"/>
    </location>
</feature>
<dbReference type="FunFam" id="2.60.40.10:FF:001402">
    <property type="entry name" value="Matrix remodeling associated 5"/>
    <property type="match status" value="1"/>
</dbReference>
<dbReference type="SUPFAM" id="SSF48726">
    <property type="entry name" value="Immunoglobulin"/>
    <property type="match status" value="12"/>
</dbReference>
<feature type="compositionally biased region" description="Basic residues" evidence="8">
    <location>
        <begin position="869"/>
        <end position="881"/>
    </location>
</feature>
<dbReference type="FunFam" id="2.60.40.10:FF:001433">
    <property type="entry name" value="Matrix remodeling associated 5"/>
    <property type="match status" value="1"/>
</dbReference>
<dbReference type="Pfam" id="PF07679">
    <property type="entry name" value="I-set"/>
    <property type="match status" value="6"/>
</dbReference>
<dbReference type="InterPro" id="IPR032675">
    <property type="entry name" value="LRR_dom_sf"/>
</dbReference>
<feature type="region of interest" description="Disordered" evidence="8">
    <location>
        <begin position="1"/>
        <end position="72"/>
    </location>
</feature>
<dbReference type="SMART" id="SM00408">
    <property type="entry name" value="IGc2"/>
    <property type="match status" value="12"/>
</dbReference>
<dbReference type="InterPro" id="IPR013783">
    <property type="entry name" value="Ig-like_fold"/>
</dbReference>
<dbReference type="Pfam" id="PF13927">
    <property type="entry name" value="Ig_3"/>
    <property type="match status" value="5"/>
</dbReference>
<evidence type="ECO:0000313" key="10">
    <source>
        <dbReference type="Proteomes" id="UP000504623"/>
    </source>
</evidence>
<dbReference type="FunFam" id="2.60.40.10:FF:001377">
    <property type="entry name" value="Matrix remodeling associated 5"/>
    <property type="match status" value="1"/>
</dbReference>
<dbReference type="Pfam" id="PF13855">
    <property type="entry name" value="LRR_8"/>
    <property type="match status" value="1"/>
</dbReference>
<dbReference type="InterPro" id="IPR036179">
    <property type="entry name" value="Ig-like_dom_sf"/>
</dbReference>
<dbReference type="FunFam" id="2.60.40.10:FF:001502">
    <property type="entry name" value="Matrix remodeling associated 5"/>
    <property type="match status" value="1"/>
</dbReference>
<dbReference type="InterPro" id="IPR003598">
    <property type="entry name" value="Ig_sub2"/>
</dbReference>
<feature type="domain" description="Ig-like" evidence="9">
    <location>
        <begin position="772"/>
        <end position="866"/>
    </location>
</feature>
<dbReference type="PANTHER" id="PTHR45842:SF4">
    <property type="entry name" value="MATRIX-REMODELING-ASSOCIATED PROTEIN 5"/>
    <property type="match status" value="1"/>
</dbReference>
<feature type="compositionally biased region" description="Acidic residues" evidence="8">
    <location>
        <begin position="490"/>
        <end position="499"/>
    </location>
</feature>
<feature type="compositionally biased region" description="Polar residues" evidence="8">
    <location>
        <begin position="480"/>
        <end position="489"/>
    </location>
</feature>
<keyword evidence="5" id="KW-0677">Repeat</keyword>
<dbReference type="SMART" id="SM00406">
    <property type="entry name" value="IGv"/>
    <property type="match status" value="6"/>
</dbReference>
<dbReference type="FunFam" id="2.60.40.10:FF:001146">
    <property type="entry name" value="Matrix remodeling associated 5"/>
    <property type="match status" value="1"/>
</dbReference>
<dbReference type="FunFam" id="2.60.40.10:FF:001306">
    <property type="entry name" value="Matrix remodeling associated 5"/>
    <property type="match status" value="1"/>
</dbReference>
<dbReference type="InterPro" id="IPR007110">
    <property type="entry name" value="Ig-like_dom"/>
</dbReference>
<dbReference type="CTD" id="25878"/>
<feature type="region of interest" description="Disordered" evidence="8">
    <location>
        <begin position="926"/>
        <end position="956"/>
    </location>
</feature>
<feature type="domain" description="Ig-like" evidence="9">
    <location>
        <begin position="2336"/>
        <end position="2429"/>
    </location>
</feature>
<dbReference type="FunFam" id="2.60.40.10:FF:000537">
    <property type="entry name" value="immunoglobulin superfamily member 10"/>
    <property type="match status" value="1"/>
</dbReference>
<feature type="domain" description="Ig-like" evidence="9">
    <location>
        <begin position="678"/>
        <end position="768"/>
    </location>
</feature>
<feature type="compositionally biased region" description="Polar residues" evidence="8">
    <location>
        <begin position="1609"/>
        <end position="1648"/>
    </location>
</feature>
<feature type="domain" description="Ig-like" evidence="9">
    <location>
        <begin position="2140"/>
        <end position="2231"/>
    </location>
</feature>
<dbReference type="RefSeq" id="XP_006877300.1">
    <property type="nucleotide sequence ID" value="XM_006877238.1"/>
</dbReference>
<evidence type="ECO:0000256" key="3">
    <source>
        <dbReference type="ARBA" id="ARBA00022614"/>
    </source>
</evidence>
<feature type="region of interest" description="Disordered" evidence="8">
    <location>
        <begin position="1214"/>
        <end position="1277"/>
    </location>
</feature>
<dbReference type="SMART" id="SM00369">
    <property type="entry name" value="LRR_TYP"/>
    <property type="match status" value="6"/>
</dbReference>
<feature type="region of interest" description="Disordered" evidence="8">
    <location>
        <begin position="1770"/>
        <end position="1816"/>
    </location>
</feature>
<dbReference type="InterPro" id="IPR013098">
    <property type="entry name" value="Ig_I-set"/>
</dbReference>
<evidence type="ECO:0000313" key="11">
    <source>
        <dbReference type="RefSeq" id="XP_006877300.1"/>
    </source>
</evidence>
<feature type="region of interest" description="Disordered" evidence="8">
    <location>
        <begin position="1349"/>
        <end position="1370"/>
    </location>
</feature>
<keyword evidence="10" id="KW-1185">Reference proteome</keyword>
<protein>
    <submittedName>
        <fullName evidence="11">Matrix-remodeling-associated protein 5</fullName>
    </submittedName>
</protein>
<feature type="compositionally biased region" description="Polar residues" evidence="8">
    <location>
        <begin position="1036"/>
        <end position="1045"/>
    </location>
</feature>
<feature type="compositionally biased region" description="Basic and acidic residues" evidence="8">
    <location>
        <begin position="1"/>
        <end position="13"/>
    </location>
</feature>
<name>A0A9B0UDM2_CHRAS</name>
<feature type="compositionally biased region" description="Basic and acidic residues" evidence="8">
    <location>
        <begin position="1649"/>
        <end position="1667"/>
    </location>
</feature>
<feature type="region of interest" description="Disordered" evidence="8">
    <location>
        <begin position="480"/>
        <end position="505"/>
    </location>
</feature>
<feature type="domain" description="Ig-like" evidence="9">
    <location>
        <begin position="2630"/>
        <end position="2724"/>
    </location>
</feature>
<dbReference type="InterPro" id="IPR003599">
    <property type="entry name" value="Ig_sub"/>
</dbReference>
<dbReference type="InterPro" id="IPR001611">
    <property type="entry name" value="Leu-rich_rpt"/>
</dbReference>
<feature type="compositionally biased region" description="Basic and acidic residues" evidence="8">
    <location>
        <begin position="119"/>
        <end position="138"/>
    </location>
</feature>
<organism evidence="10 11">
    <name type="scientific">Chrysochloris asiatica</name>
    <name type="common">Cape golden mole</name>
    <dbReference type="NCBI Taxonomy" id="185453"/>
    <lineage>
        <taxon>Eukaryota</taxon>
        <taxon>Metazoa</taxon>
        <taxon>Chordata</taxon>
        <taxon>Craniata</taxon>
        <taxon>Vertebrata</taxon>
        <taxon>Euteleostomi</taxon>
        <taxon>Mammalia</taxon>
        <taxon>Eutheria</taxon>
        <taxon>Afrotheria</taxon>
        <taxon>Chrysochloridae</taxon>
        <taxon>Chrysochlorinae</taxon>
        <taxon>Chrysochloris</taxon>
    </lineage>
</organism>
<keyword evidence="3" id="KW-0433">Leucine-rich repeat</keyword>
<dbReference type="Proteomes" id="UP000504623">
    <property type="component" value="Unplaced"/>
</dbReference>
<dbReference type="SMART" id="SM00082">
    <property type="entry name" value="LRRCT"/>
    <property type="match status" value="1"/>
</dbReference>
<keyword evidence="2" id="KW-0964">Secreted</keyword>
<keyword evidence="6" id="KW-1015">Disulfide bond</keyword>
<evidence type="ECO:0000256" key="6">
    <source>
        <dbReference type="ARBA" id="ARBA00023157"/>
    </source>
</evidence>
<feature type="compositionally biased region" description="Polar residues" evidence="8">
    <location>
        <begin position="1220"/>
        <end position="1260"/>
    </location>
</feature>
<feature type="domain" description="Ig-like" evidence="9">
    <location>
        <begin position="2043"/>
        <end position="2134"/>
    </location>
</feature>
<evidence type="ECO:0000256" key="7">
    <source>
        <dbReference type="ARBA" id="ARBA00023180"/>
    </source>
</evidence>
<dbReference type="PROSITE" id="PS50835">
    <property type="entry name" value="IG_LIKE"/>
    <property type="match status" value="12"/>
</dbReference>
<feature type="compositionally biased region" description="Basic and acidic residues" evidence="8">
    <location>
        <begin position="1806"/>
        <end position="1816"/>
    </location>
</feature>
<accession>A0A9B0UDM2</accession>
<proteinExistence type="predicted"/>
<keyword evidence="7" id="KW-0325">Glycoprotein</keyword>
<dbReference type="InterPro" id="IPR003591">
    <property type="entry name" value="Leu-rich_rpt_typical-subtyp"/>
</dbReference>
<feature type="compositionally biased region" description="Low complexity" evidence="8">
    <location>
        <begin position="1562"/>
        <end position="1577"/>
    </location>
</feature>
<feature type="region of interest" description="Disordered" evidence="8">
    <location>
        <begin position="86"/>
        <end position="150"/>
    </location>
</feature>
<feature type="compositionally biased region" description="Pro residues" evidence="8">
    <location>
        <begin position="1671"/>
        <end position="1684"/>
    </location>
</feature>
<evidence type="ECO:0000256" key="8">
    <source>
        <dbReference type="SAM" id="MobiDB-lite"/>
    </source>
</evidence>
<dbReference type="FunFam" id="2.60.40.10:FF:001290">
    <property type="entry name" value="Matrix remodeling associated 5"/>
    <property type="match status" value="1"/>
</dbReference>
<dbReference type="PANTHER" id="PTHR45842">
    <property type="entry name" value="SYNAPTIC ADHESION-LIKE MOLECULE SALM"/>
    <property type="match status" value="1"/>
</dbReference>
<feature type="compositionally biased region" description="Polar residues" evidence="8">
    <location>
        <begin position="1427"/>
        <end position="1442"/>
    </location>
</feature>
<feature type="domain" description="Ig-like" evidence="9">
    <location>
        <begin position="2923"/>
        <end position="3016"/>
    </location>
</feature>
<feature type="domain" description="Ig-like" evidence="9">
    <location>
        <begin position="2827"/>
        <end position="2912"/>
    </location>
</feature>
<feature type="region of interest" description="Disordered" evidence="8">
    <location>
        <begin position="1392"/>
        <end position="1452"/>
    </location>
</feature>
<feature type="domain" description="Ig-like" evidence="9">
    <location>
        <begin position="2432"/>
        <end position="2532"/>
    </location>
</feature>
<feature type="domain" description="Ig-like" evidence="9">
    <location>
        <begin position="2237"/>
        <end position="2330"/>
    </location>
</feature>
<dbReference type="GeneID" id="102823828"/>
<sequence>MDRQERFHSDQRVCRGAPQALQTPALEAGAQPGSRNAPQEERLSPARPGVPDSDGPAPAVARALEPSRGTRERWLRPSLRARCLARPSGLGKPASVPGRPACTPTLPAGRLLRHMVSGENRREERAPRWSRQHLEKLNGAEGPPGSAARGPLLGARRELVFSSRARTRFVYSCVQRQLILGSPQERCIPRASESSKMPLHVRLGALSLVLILLWGPTPAAQTCPHPCACYVASEVHCTFRSLASVPAGINKDVERINLGFNSIQAISDTSFSGMAKLELLMIHGNDIPSIPDGALRDLTSLQVFKFSYNKLRVITKQTFQGLSNLVRLHVDHNRIEFIHPQALNGLMSLRLVHLEGNLLHHLHPHTFSTFSFLDHFRLSTVRHLYLAENAVSSLPTGMLQNMPLLENLYLHGNPWACGCDMKWLLGWEARSRGILKCKKDKSYEGGQLCAMCSSPQKLQKQEIHKLKDIVCAKPLIDSPLRQNRSGSSNEEQEPDEDGSEGPLSLENMHLPTWNISLNMTDEHGNTVNLACSIKKPTDVYQILLNQTDPFEIEVNATVALDFECPMTRENYEKLWKLIAYYSEVPLKLQQERKFSEDGRDGFEYRQDADEDALYYTGVKACILAEPAWVLQPSVDIQLNRRQSTAKQVLLSYYARFMQTVSSKAVRWAQSRSWLMMEPGKALQRAHTVLEGGSFQLSCPVRASESPSISWVLPDGSVVRAPTEDLESKFSILSGGHLKVRSAEYSDSGLYQCIAQVRDEEDRVMYRVSVQVPVTRPSDEHTLTITKSPGEPVTLPCNAEAIPEAQLSWVLPSKRITNHLANTSHAYVLDNGTLSIPKVQASDGGYYRCVAVNLQGTDHFTVEVVVNKKGPSRTSKRGRRPGGKSLPRIRDVIEDEGGSGVGGEDKIPRQVLHPMDQEVFIKTQDGDASVGNQKTKKGRRKLKLWKKQEKEPETNVAEGRRAFESRRRVNMSNKQINPERWADILARVRGRNVLKGTTVPQVVQSTATPSVHGEVAPLAPAVPPPSVSLEQTTSTVEDSSADMTTFSEREHVSNSISPTKMALEPNHHGAISAEPKEASVQLGDVLHQEVSEKIKDMFSTQAGSSAPTQMSLPYESSSLLQTLEVFYEEPTYEEVSTEGWFTAPSMASVPLPTSNVDEVPLESISLAESETQAYLDPDSETNSQVVEVQMGDLTSTRSTPTSSWWTVDPRVSESFWEPDVPTQTRPQGHTDNTQPTTGDSGNQGNSVIKQDVVESSQTTREGNILEVEPTDSGYPRSEELGETHSIVTFKQPGETTLNALFDRDTLTVSPTMPKPMTTAATTLTTPPLRRKSNGRRRLRLQRFRHRHKQTLPLPTSAPPETFSTTPAGESTMKGLRKVEDPLVLTPTVEGTVGIPKQLGMGPPVERVTKGTSRRKQAKKQNKHRHVSFTVSWKDSEAKTSSSPDNKHIDIITPSPETLPLSAMVPLKPGEDTHETSRAEDDMTGTPKLHLPLSKEVQGTIAVTFNPTSGGEERKMDFSVTNINGVNVGTPVFTELATDSVSTLSSVVSTVEGLMRQSYPLRFPGTPSWTSSGTTQPWSVDTSRSVSGGGEIHTDPPLWEELEKPHLPNGFSPSVSVSTQSQRGDVAASTTPSSTRQKSFSSQVMTTTHGQHQEKRTPMTIHEEMRPQDHTPTPNPTEEPDSPSPPTTMGSLVQTPTTSAPLLLSSSHIPTESRDNILLNYVGVSETKAAPLSNEGSWYILKANEASTPSSKEDVVNVSPKHELVKEVFDGEIPNTVPRGPESHHHDGRGQTSHQRVILPTKPIPPRETTRTPRVETTRTPRVVTQRPFKYLVTTQPSRHMTNQPEIAVHPWKVVPESKSFVTPKLPTTTAPILLQRPRPGILGEFGDHRTNQFNAIPKVFGNNNIPDQRSPMGKPPSPRYPPHSNSRFPFFFNKTFVFPQLGTTAAPVTRDRKVIPGSFNRIFSQSVMHVDFGPPAPPLSHPPRATLIPSTNIHPISRLHSTQSSIPFTTSPSHPFRNFHQSSSRIFSVGGPPASKFWTLGEKPQISTKSPPTVFVTAESDAVFPCEATGKPMPYITWTKVSTGALMTPNTRTERFQVLKNGTLVIRKVQVQDHGQYLCTATNLHGADTMRVVVAVKTHQPQFLASHYQDVTVYLGDTIAMECLAKGTPAPQISWIFPDRRVWHTVSPAEGRVTLHENRTLSIKDASFADMGVYKCVASNAAGADSLAIRLHVAALPPAIQQEKQESISLPPGLSIHIHCTAKAAPLASVRWVLDDGTQVRPSQFVRGNLFVFPNGTLYIRHLAPKDSGRYECVATNLVGSARRTVQLTVQRAAANARITSTSPRRSDVRYGSTLRLDCSASGDPRPRTQWRLPSQRMVDTLFSYDPRIMVFANGTLVVKSVTEKDAGDYLCVTRNKIGEDYVGFKVNVVMKPAKIEYKEDQDHMVVHGDNLKVDCVATGLPNPEISWSLPDGSVVNPFMQSDDSGGRTKRYVVFNNGTLYFNEVGKKEEGDYTCFAENQMGKDAMTVHVKVVAEPAAIRNKTYSVVQVPYGDVVTVTCESKGEPTPRVNWLSPTNREIPASSDKYQVYQDGTLLIRKAQRSDSGNYTCVVRNSAGEDRKVVGIQVQVQPPRINGNSNAVTTVREIAVEGSRKLVDCRAQGIPVPRALWAFPEGVVLPAPYYGNRISVHRNGTLDIRSIRRSDSVQFVCIARNEGGEARLVVQLTVLDHVVKPIFHDPVSEKITAIAGHTISLNCSAAGTPAPTLLWVLPNGTEVQSGRQLQRFYHKSDGRLHISGLASADAGAYRCIARNPAGYSERLVSLRVGLKPTASSQQHGVVSIINGETLHLSCPIPAGRPARFSWTLPNGMLLNIPQEVGRFTLLENGTLTVHEASVFERGTYTCKVDTEDGSSFTSIPVIIIAYPPRITSEATPVIYTRPGSSVKMNCLAMGVPKAQITWELPDKSHLAAGAQARIFGNKYLQPHGSLTIQHVSARDSGFYKCVAENVLGRDSKTTYIHIY</sequence>
<feature type="region of interest" description="Disordered" evidence="8">
    <location>
        <begin position="1036"/>
        <end position="1061"/>
    </location>
</feature>
<dbReference type="PRINTS" id="PR01832">
    <property type="entry name" value="VEGFRECEPTOR"/>
</dbReference>
<dbReference type="InterPro" id="IPR013106">
    <property type="entry name" value="Ig_V-set"/>
</dbReference>
<comment type="subcellular location">
    <subcellularLocation>
        <location evidence="1">Secreted</location>
    </subcellularLocation>
</comment>
<reference evidence="11" key="1">
    <citation type="submission" date="2025-08" db="UniProtKB">
        <authorList>
            <consortium name="RefSeq"/>
        </authorList>
    </citation>
    <scope>IDENTIFICATION</scope>
    <source>
        <tissue evidence="11">Spleen</tissue>
    </source>
</reference>
<dbReference type="FunFam" id="2.60.40.10:FF:000621">
    <property type="entry name" value="Immunoglobulin superfamily member 10"/>
    <property type="match status" value="1"/>
</dbReference>
<dbReference type="OrthoDB" id="676979at2759"/>
<gene>
    <name evidence="11" type="primary">MXRA5</name>
</gene>
<dbReference type="CDD" id="cd00096">
    <property type="entry name" value="Ig"/>
    <property type="match status" value="5"/>
</dbReference>